<gene>
    <name evidence="6" type="ORF">BABINDRAFT_159730</name>
</gene>
<dbReference type="RefSeq" id="XP_018986765.1">
    <property type="nucleotide sequence ID" value="XM_019127849.1"/>
</dbReference>
<feature type="domain" description="Nucleoporin POM152 immunoglobulin-like" evidence="2">
    <location>
        <begin position="489"/>
        <end position="594"/>
    </location>
</feature>
<dbReference type="Proteomes" id="UP000094336">
    <property type="component" value="Unassembled WGS sequence"/>
</dbReference>
<keyword evidence="1" id="KW-0812">Transmembrane</keyword>
<protein>
    <recommendedName>
        <fullName evidence="8">Nucleoporin POM152</fullName>
    </recommendedName>
</protein>
<dbReference type="GO" id="GO:0017056">
    <property type="term" value="F:structural constituent of nuclear pore"/>
    <property type="evidence" value="ECO:0007669"/>
    <property type="project" value="InterPro"/>
</dbReference>
<dbReference type="EMBL" id="KV454427">
    <property type="protein sequence ID" value="ODQ81437.1"/>
    <property type="molecule type" value="Genomic_DNA"/>
</dbReference>
<dbReference type="Pfam" id="PF23664">
    <property type="entry name" value="Ig_Pom152"/>
    <property type="match status" value="2"/>
</dbReference>
<evidence type="ECO:0000259" key="5">
    <source>
        <dbReference type="Pfam" id="PF24527"/>
    </source>
</evidence>
<dbReference type="Pfam" id="PF24097">
    <property type="entry name" value="TMD_POM152"/>
    <property type="match status" value="1"/>
</dbReference>
<dbReference type="Pfam" id="PF24519">
    <property type="entry name" value="Ig-like_Pom152_1"/>
    <property type="match status" value="1"/>
</dbReference>
<keyword evidence="1" id="KW-1133">Transmembrane helix</keyword>
<accession>A0A1E3QWR4</accession>
<proteinExistence type="predicted"/>
<evidence type="ECO:0000313" key="6">
    <source>
        <dbReference type="EMBL" id="ODQ81437.1"/>
    </source>
</evidence>
<organism evidence="6 7">
    <name type="scientific">Babjeviella inositovora NRRL Y-12698</name>
    <dbReference type="NCBI Taxonomy" id="984486"/>
    <lineage>
        <taxon>Eukaryota</taxon>
        <taxon>Fungi</taxon>
        <taxon>Dikarya</taxon>
        <taxon>Ascomycota</taxon>
        <taxon>Saccharomycotina</taxon>
        <taxon>Pichiomycetes</taxon>
        <taxon>Serinales incertae sedis</taxon>
        <taxon>Babjeviella</taxon>
    </lineage>
</organism>
<feature type="domain" description="Nucleoporin POM152 first Ig-like" evidence="4">
    <location>
        <begin position="161"/>
        <end position="267"/>
    </location>
</feature>
<dbReference type="InterPro" id="IPR056542">
    <property type="entry name" value="Ig-like_POM152_1st"/>
</dbReference>
<evidence type="ECO:0000259" key="4">
    <source>
        <dbReference type="Pfam" id="PF24519"/>
    </source>
</evidence>
<evidence type="ECO:0000256" key="1">
    <source>
        <dbReference type="SAM" id="Phobius"/>
    </source>
</evidence>
<keyword evidence="7" id="KW-1185">Reference proteome</keyword>
<dbReference type="Pfam" id="PF24527">
    <property type="entry name" value="Ig-like_Pom152_9"/>
    <property type="match status" value="1"/>
</dbReference>
<evidence type="ECO:0000259" key="3">
    <source>
        <dbReference type="Pfam" id="PF24097"/>
    </source>
</evidence>
<dbReference type="AlphaFoldDB" id="A0A1E3QWR4"/>
<name>A0A1E3QWR4_9ASCO</name>
<dbReference type="OrthoDB" id="10253254at2759"/>
<dbReference type="GO" id="GO:0006999">
    <property type="term" value="P:nuclear pore organization"/>
    <property type="evidence" value="ECO:0007669"/>
    <property type="project" value="TreeGrafter"/>
</dbReference>
<feature type="transmembrane region" description="Helical" evidence="1">
    <location>
        <begin position="71"/>
        <end position="91"/>
    </location>
</feature>
<dbReference type="PANTHER" id="PTHR28206:SF1">
    <property type="entry name" value="NUCLEOPORIN POM152"/>
    <property type="match status" value="1"/>
</dbReference>
<dbReference type="GeneID" id="30145702"/>
<dbReference type="InterPro" id="IPR037701">
    <property type="entry name" value="Pom152"/>
</dbReference>
<evidence type="ECO:0008006" key="8">
    <source>
        <dbReference type="Google" id="ProtNLM"/>
    </source>
</evidence>
<feature type="transmembrane region" description="Helical" evidence="1">
    <location>
        <begin position="20"/>
        <end position="39"/>
    </location>
</feature>
<feature type="transmembrane region" description="Helical" evidence="1">
    <location>
        <begin position="98"/>
        <end position="121"/>
    </location>
</feature>
<feature type="domain" description="Nucleoporin POM152 ninth Ig-like" evidence="5">
    <location>
        <begin position="997"/>
        <end position="1068"/>
    </location>
</feature>
<feature type="domain" description="Nucleoporin POM152 immunoglobulin-like" evidence="2">
    <location>
        <begin position="804"/>
        <end position="870"/>
    </location>
</feature>
<sequence length="1180" mass="131871">MDRKGKTRTLFIPNNVIDAATQRLFVVSFFVLVQAYKLYDLVVLKAVVPVAGAYTNQQLGFVIKYFLLDGLFLWSLPVLNIPLLTFLPLTVLCQTMALLTLTLFLASSMALPFSGIFLSLWKLFFDREVTIAGDSVNPSDVYDYAAHFRGRHTVKFLPDSSARLNPFNDRFCFADEPVYVPIQFNASEVAFVQVQHTSFSNQVTLLNYTNAEILRWTRDTAHLQDQADEDSVFYLELPISEPGHYRLKQVLDPKQFGVKLYRHDLFVPECPSVRFSLVRWGTKCIHTDDDMAVAVSGVPPFTVQYSVSINGQTETFPPQIIPPEDLPPLDRSQMKDIAWGKLVRMEVPLGYHIVKPGKHAIVISRLVDGFGNSFDFNVRSRDPEIYYGFTAYDVPTVSLVDPLGLPILVGGEKKLLVDVAGGFRKGDAPYTAEMAYIHEDPALSYNFTQQFVNTNSLVVSKPGKYILRNVHTKYCGAFVGKAEVLVKLVPKPTVAIAAAPIIDRCVGTTGYTFDFNFTGSAPYEVDYLVNKLVHGEEVPVSFQTIRSPELHHIVEYQPKNAGDYIIYFSALRDKFYRKITPLDRELHTYKTYFTKKSRAVFGKTHYDVCHNRTAVVLVALEGSAPFALSYQITNPKGQVKSYAEKGITANTFEIQTPLLAQSGDYQVEITNAKDKSGCDVEFSGAARIRVKPAVPHLTFKKQEKIKIVEGSEVVVPLSAKSIQDLSYSLNGKINKLVDGAKGFTVRQNGMYKLLGYKQSDCPGTASGSITVEYYPKPDMRATNVTSMGPSQWLADSFCQHCERTFDVVLSGTAPFTVEYELIHPSGKTEHLVEVVTSNAFTFGMASAESGRYEYSFTGVYDFYYTKSAMRSVAPAFDPFSVSYTVNALPDAHLGTKTYRFQTCQGNIGSPELLNPVPLTVQGAAPFDVTLKITHNTGNSEERVLQVSSLEHSMYDVYNGLDMGSHVVTIVQVVDGNGCVSTGFSEFNNVVITITEVPKIERVTSREHYCVGDHVSYEFFGVSPFAIYYTFDSVPQRAEVSKSFTRLASKPGELAVMAISDSSSACLVNFTKPELREQFESLKLYVHPLPSVIVSQGEYVVEDIYEGDQAEVLFTFEGTPPFTLTYTRTVEADRKHRKPRIFETETINDIWEYEHIILTSLQGTYEAIEVADAFCVARNHK</sequence>
<dbReference type="InterPro" id="IPR056544">
    <property type="entry name" value="Ig_POM152"/>
</dbReference>
<evidence type="ECO:0000313" key="7">
    <source>
        <dbReference type="Proteomes" id="UP000094336"/>
    </source>
</evidence>
<reference evidence="7" key="1">
    <citation type="submission" date="2016-05" db="EMBL/GenBank/DDBJ databases">
        <title>Comparative genomics of biotechnologically important yeasts.</title>
        <authorList>
            <consortium name="DOE Joint Genome Institute"/>
            <person name="Riley R."/>
            <person name="Haridas S."/>
            <person name="Wolfe K.H."/>
            <person name="Lopes M.R."/>
            <person name="Hittinger C.T."/>
            <person name="Goker M."/>
            <person name="Salamov A."/>
            <person name="Wisecaver J."/>
            <person name="Long T.M."/>
            <person name="Aerts A.L."/>
            <person name="Barry K."/>
            <person name="Choi C."/>
            <person name="Clum A."/>
            <person name="Coughlan A.Y."/>
            <person name="Deshpande S."/>
            <person name="Douglass A.P."/>
            <person name="Hanson S.J."/>
            <person name="Klenk H.-P."/>
            <person name="Labutti K."/>
            <person name="Lapidus A."/>
            <person name="Lindquist E."/>
            <person name="Lipzen A."/>
            <person name="Meier-Kolthoff J.P."/>
            <person name="Ohm R.A."/>
            <person name="Otillar R.P."/>
            <person name="Pangilinan J."/>
            <person name="Peng Y."/>
            <person name="Rokas A."/>
            <person name="Rosa C.A."/>
            <person name="Scheuner C."/>
            <person name="Sibirny A.A."/>
            <person name="Slot J.C."/>
            <person name="Stielow J.B."/>
            <person name="Sun H."/>
            <person name="Kurtzman C.P."/>
            <person name="Blackwell M."/>
            <person name="Grigoriev I.V."/>
            <person name="Jeffries T.W."/>
        </authorList>
    </citation>
    <scope>NUCLEOTIDE SEQUENCE [LARGE SCALE GENOMIC DNA]</scope>
    <source>
        <strain evidence="7">NRRL Y-12698</strain>
    </source>
</reference>
<dbReference type="InterPro" id="IPR056540">
    <property type="entry name" value="TMD_POM152"/>
</dbReference>
<feature type="domain" description="Nucleoporin POM152 N-terminal transmembrane" evidence="3">
    <location>
        <begin position="18"/>
        <end position="108"/>
    </location>
</feature>
<evidence type="ECO:0000259" key="2">
    <source>
        <dbReference type="Pfam" id="PF23664"/>
    </source>
</evidence>
<dbReference type="GO" id="GO:0006606">
    <property type="term" value="P:protein import into nucleus"/>
    <property type="evidence" value="ECO:0007669"/>
    <property type="project" value="TreeGrafter"/>
</dbReference>
<dbReference type="PANTHER" id="PTHR28206">
    <property type="entry name" value="NUCLEOPORIN POM152"/>
    <property type="match status" value="1"/>
</dbReference>
<dbReference type="InterPro" id="IPR056543">
    <property type="entry name" value="Ig-like_POM152_9th"/>
</dbReference>
<dbReference type="GO" id="GO:0070762">
    <property type="term" value="C:nuclear pore transmembrane ring"/>
    <property type="evidence" value="ECO:0007669"/>
    <property type="project" value="TreeGrafter"/>
</dbReference>
<dbReference type="STRING" id="984486.A0A1E3QWR4"/>
<keyword evidence="1" id="KW-0472">Membrane</keyword>